<dbReference type="EMBL" id="DROD01000050">
    <property type="protein sequence ID" value="HHJ51696.1"/>
    <property type="molecule type" value="Genomic_DNA"/>
</dbReference>
<dbReference type="InterPro" id="IPR009056">
    <property type="entry name" value="Cyt_c-like_dom"/>
</dbReference>
<keyword evidence="3 4" id="KW-0408">Iron</keyword>
<dbReference type="GO" id="GO:0009055">
    <property type="term" value="F:electron transfer activity"/>
    <property type="evidence" value="ECO:0007669"/>
    <property type="project" value="InterPro"/>
</dbReference>
<feature type="domain" description="Cytochrome c" evidence="6">
    <location>
        <begin position="50"/>
        <end position="135"/>
    </location>
</feature>
<dbReference type="PANTHER" id="PTHR40394:SF2">
    <property type="entry name" value="QUINOL:CYTOCHROME C OXIDOREDUCTASE MEMBRANE PROTEIN"/>
    <property type="match status" value="1"/>
</dbReference>
<evidence type="ECO:0000256" key="3">
    <source>
        <dbReference type="ARBA" id="ARBA00023004"/>
    </source>
</evidence>
<evidence type="ECO:0000256" key="4">
    <source>
        <dbReference type="PROSITE-ProRule" id="PRU00433"/>
    </source>
</evidence>
<dbReference type="AlphaFoldDB" id="A0A7V5PML5"/>
<keyword evidence="5" id="KW-0732">Signal</keyword>
<dbReference type="Pfam" id="PF13442">
    <property type="entry name" value="Cytochrome_CBB3"/>
    <property type="match status" value="1"/>
</dbReference>
<dbReference type="Proteomes" id="UP000886124">
    <property type="component" value="Unassembled WGS sequence"/>
</dbReference>
<evidence type="ECO:0000259" key="6">
    <source>
        <dbReference type="PROSITE" id="PS51007"/>
    </source>
</evidence>
<evidence type="ECO:0000256" key="5">
    <source>
        <dbReference type="SAM" id="SignalP"/>
    </source>
</evidence>
<feature type="signal peptide" evidence="5">
    <location>
        <begin position="1"/>
        <end position="28"/>
    </location>
</feature>
<name>A0A7V5PML5_CALAY</name>
<dbReference type="GO" id="GO:0046872">
    <property type="term" value="F:metal ion binding"/>
    <property type="evidence" value="ECO:0007669"/>
    <property type="project" value="UniProtKB-KW"/>
</dbReference>
<comment type="caution">
    <text evidence="7">The sequence shown here is derived from an EMBL/GenBank/DDBJ whole genome shotgun (WGS) entry which is preliminary data.</text>
</comment>
<dbReference type="GO" id="GO:0020037">
    <property type="term" value="F:heme binding"/>
    <property type="evidence" value="ECO:0007669"/>
    <property type="project" value="InterPro"/>
</dbReference>
<proteinExistence type="predicted"/>
<protein>
    <submittedName>
        <fullName evidence="7">Cytochrome c</fullName>
    </submittedName>
</protein>
<keyword evidence="1 4" id="KW-0349">Heme</keyword>
<gene>
    <name evidence="7" type="ORF">ENJ89_00750</name>
</gene>
<dbReference type="PROSITE" id="PS51007">
    <property type="entry name" value="CYTC"/>
    <property type="match status" value="1"/>
</dbReference>
<reference evidence="7" key="1">
    <citation type="journal article" date="2020" name="mSystems">
        <title>Genome- and Community-Level Interaction Insights into Carbon Utilization and Element Cycling Functions of Hydrothermarchaeota in Hydrothermal Sediment.</title>
        <authorList>
            <person name="Zhou Z."/>
            <person name="Liu Y."/>
            <person name="Xu W."/>
            <person name="Pan J."/>
            <person name="Luo Z.H."/>
            <person name="Li M."/>
        </authorList>
    </citation>
    <scope>NUCLEOTIDE SEQUENCE [LARGE SCALE GENOMIC DNA]</scope>
    <source>
        <strain evidence="7">HyVt-527</strain>
    </source>
</reference>
<dbReference type="Gene3D" id="1.10.760.10">
    <property type="entry name" value="Cytochrome c-like domain"/>
    <property type="match status" value="1"/>
</dbReference>
<dbReference type="InterPro" id="IPR036909">
    <property type="entry name" value="Cyt_c-like_dom_sf"/>
</dbReference>
<evidence type="ECO:0000256" key="2">
    <source>
        <dbReference type="ARBA" id="ARBA00022723"/>
    </source>
</evidence>
<evidence type="ECO:0000256" key="1">
    <source>
        <dbReference type="ARBA" id="ARBA00022617"/>
    </source>
</evidence>
<dbReference type="PANTHER" id="PTHR40394">
    <property type="entry name" value="LIPOPROTEIN-RELATED"/>
    <property type="match status" value="1"/>
</dbReference>
<organism evidence="7">
    <name type="scientific">Caldithrix abyssi</name>
    <dbReference type="NCBI Taxonomy" id="187145"/>
    <lineage>
        <taxon>Bacteria</taxon>
        <taxon>Pseudomonadati</taxon>
        <taxon>Calditrichota</taxon>
        <taxon>Calditrichia</taxon>
        <taxon>Calditrichales</taxon>
        <taxon>Calditrichaceae</taxon>
        <taxon>Caldithrix</taxon>
    </lineage>
</organism>
<accession>A0A7V5PML5</accession>
<keyword evidence="2 4" id="KW-0479">Metal-binding</keyword>
<dbReference type="SUPFAM" id="SSF46626">
    <property type="entry name" value="Cytochrome c"/>
    <property type="match status" value="1"/>
</dbReference>
<feature type="chain" id="PRO_5031043148" evidence="5">
    <location>
        <begin position="29"/>
        <end position="137"/>
    </location>
</feature>
<sequence length="137" mass="15264">MTITSLSRTVFFLAIAAAISFSFMSANPEQKWKAPPEADKLKNPFEKDTEAWKKAESTFKNLCVICHGEKGKGDGIAGMALTPRPANLTSEAVQKQTDGAIFWKITNGNPPMASYKETLTEEQRWLLVKYIRHLGTK</sequence>
<evidence type="ECO:0000313" key="7">
    <source>
        <dbReference type="EMBL" id="HHJ51696.1"/>
    </source>
</evidence>